<evidence type="ECO:0000256" key="1">
    <source>
        <dbReference type="ARBA" id="ARBA00003761"/>
    </source>
</evidence>
<dbReference type="PROSITE" id="PS50979">
    <property type="entry name" value="BC"/>
    <property type="match status" value="1"/>
</dbReference>
<keyword evidence="12" id="KW-1185">Reference proteome</keyword>
<accession>A0A7T1AJM1</accession>
<dbReference type="FunFam" id="3.40.50.20:FF:000010">
    <property type="entry name" value="Propionyl-CoA carboxylase subunit alpha"/>
    <property type="match status" value="1"/>
</dbReference>
<comment type="function">
    <text evidence="1">This protein is a component of the acetyl coenzyme A carboxylase complex; first, biotin carboxylase catalyzes the carboxylation of the carrier protein and then the transcarboxylase transfers the carboxyl group to form malonyl-CoA.</text>
</comment>
<dbReference type="SUPFAM" id="SSF52440">
    <property type="entry name" value="PreATP-grasp domain"/>
    <property type="match status" value="1"/>
</dbReference>
<evidence type="ECO:0000256" key="7">
    <source>
        <dbReference type="ARBA" id="ARBA00048600"/>
    </source>
</evidence>
<dbReference type="InterPro" id="IPR005481">
    <property type="entry name" value="BC-like_N"/>
</dbReference>
<dbReference type="InterPro" id="IPR051602">
    <property type="entry name" value="ACC_Biotin_Carboxylase"/>
</dbReference>
<dbReference type="RefSeq" id="WP_218112366.1">
    <property type="nucleotide sequence ID" value="NZ_CP065383.1"/>
</dbReference>
<dbReference type="InterPro" id="IPR016185">
    <property type="entry name" value="PreATP-grasp_dom_sf"/>
</dbReference>
<keyword evidence="4 8" id="KW-0547">Nucleotide-binding</keyword>
<dbReference type="Pfam" id="PF02785">
    <property type="entry name" value="Biotin_carb_C"/>
    <property type="match status" value="1"/>
</dbReference>
<dbReference type="SMART" id="SM00878">
    <property type="entry name" value="Biotin_carb_C"/>
    <property type="match status" value="1"/>
</dbReference>
<keyword evidence="6" id="KW-0092">Biotin</keyword>
<protein>
    <recommendedName>
        <fullName evidence="2">biotin carboxylase</fullName>
        <ecNumber evidence="2">6.3.4.14</ecNumber>
    </recommendedName>
</protein>
<dbReference type="Pfam" id="PF00289">
    <property type="entry name" value="Biotin_carb_N"/>
    <property type="match status" value="1"/>
</dbReference>
<dbReference type="SUPFAM" id="SSF51246">
    <property type="entry name" value="Rudiment single hybrid motif"/>
    <property type="match status" value="1"/>
</dbReference>
<dbReference type="PROSITE" id="PS00867">
    <property type="entry name" value="CPSASE_2"/>
    <property type="match status" value="1"/>
</dbReference>
<dbReference type="AlphaFoldDB" id="A0A7T1AJM1"/>
<sequence>MFQKILIANRGEIALRIVRACREMDIKTVGVFSDIDRNLIHLRDVDQKVALGGNSPAESYLNIDKILKACFLTKADAVHPGYGFLSENVLFVQKLQENGIAFIGPSVNVLQKMKNKLSAKKIIHDSGVPVVPGSLEVVNTLQEAKKIASEINFPFMMKACLGGGGRGIRVVENDKNLEEAFKSARREAKMAFGNEEIYIEKILDNARHIEVQILADRFGKTIHLGERECSLQRRRQKILEEAPSPFLNDNLRKKICDAAVKAAEALEYSTCGTMEFLVTDDQRFYFMELNARIQVEHPITEMISGVDILREQIQLASGEPLQLNINQFNQRGHAIEMRINAEDPFRNFIPAPGFIKNYETPRGPGIRIDSHCYSGYEIPSFYDSLIAKLVVWDTDRIHAIRRSREALHSFVVEGVPTTIPFHLKILQNDDFLRGVFHTRFIEDEIEDI</sequence>
<dbReference type="FunFam" id="3.30.1490.20:FF:000018">
    <property type="entry name" value="Biotin carboxylase"/>
    <property type="match status" value="1"/>
</dbReference>
<dbReference type="KEGG" id="alam:RT761_00335"/>
<name>A0A7T1AJM1_ATRLM</name>
<dbReference type="InterPro" id="IPR011761">
    <property type="entry name" value="ATP-grasp"/>
</dbReference>
<dbReference type="EMBL" id="CP065383">
    <property type="protein sequence ID" value="QPM67143.1"/>
    <property type="molecule type" value="Genomic_DNA"/>
</dbReference>
<feature type="domain" description="Biotin carboxylation" evidence="10">
    <location>
        <begin position="1"/>
        <end position="446"/>
    </location>
</feature>
<dbReference type="PANTHER" id="PTHR48095:SF2">
    <property type="entry name" value="BIOTIN CARBOXYLASE, CHLOROPLASTIC"/>
    <property type="match status" value="1"/>
</dbReference>
<dbReference type="Proteomes" id="UP000594463">
    <property type="component" value="Chromosome"/>
</dbReference>
<dbReference type="InterPro" id="IPR005479">
    <property type="entry name" value="CPAse_ATP-bd"/>
</dbReference>
<dbReference type="PROSITE" id="PS50975">
    <property type="entry name" value="ATP_GRASP"/>
    <property type="match status" value="1"/>
</dbReference>
<dbReference type="GO" id="GO:0046872">
    <property type="term" value="F:metal ion binding"/>
    <property type="evidence" value="ECO:0007669"/>
    <property type="project" value="InterPro"/>
</dbReference>
<dbReference type="InterPro" id="IPR011054">
    <property type="entry name" value="Rudment_hybrid_motif"/>
</dbReference>
<evidence type="ECO:0000256" key="3">
    <source>
        <dbReference type="ARBA" id="ARBA00022598"/>
    </source>
</evidence>
<keyword evidence="5 8" id="KW-0067">ATP-binding</keyword>
<dbReference type="Pfam" id="PF02786">
    <property type="entry name" value="CPSase_L_D2"/>
    <property type="match status" value="1"/>
</dbReference>
<evidence type="ECO:0000256" key="8">
    <source>
        <dbReference type="PROSITE-ProRule" id="PRU00409"/>
    </source>
</evidence>
<evidence type="ECO:0000256" key="5">
    <source>
        <dbReference type="ARBA" id="ARBA00022840"/>
    </source>
</evidence>
<evidence type="ECO:0000256" key="4">
    <source>
        <dbReference type="ARBA" id="ARBA00022741"/>
    </source>
</evidence>
<dbReference type="InterPro" id="IPR011764">
    <property type="entry name" value="Biotin_carboxylation_dom"/>
</dbReference>
<evidence type="ECO:0000256" key="6">
    <source>
        <dbReference type="ARBA" id="ARBA00023267"/>
    </source>
</evidence>
<dbReference type="EC" id="6.3.4.14" evidence="2"/>
<evidence type="ECO:0000313" key="11">
    <source>
        <dbReference type="EMBL" id="QPM67143.1"/>
    </source>
</evidence>
<dbReference type="SUPFAM" id="SSF56059">
    <property type="entry name" value="Glutathione synthetase ATP-binding domain-like"/>
    <property type="match status" value="1"/>
</dbReference>
<feature type="domain" description="ATP-grasp" evidence="9">
    <location>
        <begin position="120"/>
        <end position="317"/>
    </location>
</feature>
<evidence type="ECO:0000313" key="12">
    <source>
        <dbReference type="Proteomes" id="UP000594463"/>
    </source>
</evidence>
<evidence type="ECO:0000259" key="10">
    <source>
        <dbReference type="PROSITE" id="PS50979"/>
    </source>
</evidence>
<proteinExistence type="predicted"/>
<keyword evidence="3 11" id="KW-0436">Ligase</keyword>
<dbReference type="InterPro" id="IPR005482">
    <property type="entry name" value="Biotin_COase_C"/>
</dbReference>
<dbReference type="Gene3D" id="3.30.470.20">
    <property type="entry name" value="ATP-grasp fold, B domain"/>
    <property type="match status" value="1"/>
</dbReference>
<dbReference type="PANTHER" id="PTHR48095">
    <property type="entry name" value="PYRUVATE CARBOXYLASE SUBUNIT A"/>
    <property type="match status" value="1"/>
</dbReference>
<dbReference type="NCBIfam" id="NF006367">
    <property type="entry name" value="PRK08591.1"/>
    <property type="match status" value="1"/>
</dbReference>
<evidence type="ECO:0000256" key="2">
    <source>
        <dbReference type="ARBA" id="ARBA00013263"/>
    </source>
</evidence>
<comment type="catalytic activity">
    <reaction evidence="7">
        <text>N(6)-biotinyl-L-lysyl-[protein] + hydrogencarbonate + ATP = N(6)-carboxybiotinyl-L-lysyl-[protein] + ADP + phosphate + H(+)</text>
        <dbReference type="Rhea" id="RHEA:13501"/>
        <dbReference type="Rhea" id="RHEA-COMP:10505"/>
        <dbReference type="Rhea" id="RHEA-COMP:10506"/>
        <dbReference type="ChEBI" id="CHEBI:15378"/>
        <dbReference type="ChEBI" id="CHEBI:17544"/>
        <dbReference type="ChEBI" id="CHEBI:30616"/>
        <dbReference type="ChEBI" id="CHEBI:43474"/>
        <dbReference type="ChEBI" id="CHEBI:83144"/>
        <dbReference type="ChEBI" id="CHEBI:83145"/>
        <dbReference type="ChEBI" id="CHEBI:456216"/>
        <dbReference type="EC" id="6.3.4.14"/>
    </reaction>
</comment>
<reference evidence="11 12" key="1">
    <citation type="journal article" date="2021" name="Nat. Commun.">
        <title>Isolation of a member of the candidate phylum Atribacteria reveals a unique cell membrane structure.</title>
        <authorList>
            <person name="Taiki K."/>
            <person name="Nobu M.K."/>
            <person name="Kusada H."/>
            <person name="Meng X.-Y."/>
            <person name="Hosoki N."/>
            <person name="Uematsu K."/>
            <person name="Yoshioka H."/>
            <person name="Kamagata Y."/>
            <person name="Tamaki H."/>
        </authorList>
    </citation>
    <scope>NUCLEOTIDE SEQUENCE [LARGE SCALE GENOMIC DNA]</scope>
    <source>
        <strain evidence="11 12">RT761</strain>
    </source>
</reference>
<evidence type="ECO:0000259" key="9">
    <source>
        <dbReference type="PROSITE" id="PS50975"/>
    </source>
</evidence>
<dbReference type="GO" id="GO:0005524">
    <property type="term" value="F:ATP binding"/>
    <property type="evidence" value="ECO:0007669"/>
    <property type="project" value="UniProtKB-UniRule"/>
</dbReference>
<dbReference type="GO" id="GO:0004075">
    <property type="term" value="F:biotin carboxylase activity"/>
    <property type="evidence" value="ECO:0007669"/>
    <property type="project" value="UniProtKB-EC"/>
</dbReference>
<organism evidence="11 12">
    <name type="scientific">Atribacter laminatus</name>
    <dbReference type="NCBI Taxonomy" id="2847778"/>
    <lineage>
        <taxon>Bacteria</taxon>
        <taxon>Pseudomonadati</taxon>
        <taxon>Atribacterota</taxon>
        <taxon>Atribacteria</taxon>
        <taxon>Atribacterales</taxon>
        <taxon>Atribacteraceae</taxon>
        <taxon>Atribacter</taxon>
    </lineage>
</organism>
<gene>
    <name evidence="11" type="primary">accC</name>
    <name evidence="11" type="ORF">RT761_00335</name>
</gene>